<evidence type="ECO:0008006" key="4">
    <source>
        <dbReference type="Google" id="ProtNLM"/>
    </source>
</evidence>
<feature type="transmembrane region" description="Helical" evidence="1">
    <location>
        <begin position="91"/>
        <end position="109"/>
    </location>
</feature>
<dbReference type="Proteomes" id="UP001056937">
    <property type="component" value="Chromosome 1"/>
</dbReference>
<protein>
    <recommendedName>
        <fullName evidence="4">Cyclase dehydrase</fullName>
    </recommendedName>
</protein>
<keyword evidence="3" id="KW-1185">Reference proteome</keyword>
<evidence type="ECO:0000313" key="2">
    <source>
        <dbReference type="EMBL" id="USI71694.1"/>
    </source>
</evidence>
<dbReference type="EMBL" id="CP084930">
    <property type="protein sequence ID" value="USI71694.1"/>
    <property type="molecule type" value="Genomic_DNA"/>
</dbReference>
<keyword evidence="1" id="KW-1133">Transmembrane helix</keyword>
<name>A0ABY4X480_9SPHN</name>
<keyword evidence="1" id="KW-0472">Membrane</keyword>
<proteinExistence type="predicted"/>
<evidence type="ECO:0000256" key="1">
    <source>
        <dbReference type="SAM" id="Phobius"/>
    </source>
</evidence>
<reference evidence="2" key="1">
    <citation type="journal article" date="2022" name="Toxins">
        <title>Genomic Analysis of Sphingopyxis sp. USTB-05 for Biodegrading Cyanobacterial Hepatotoxins.</title>
        <authorList>
            <person name="Liu C."/>
            <person name="Xu Q."/>
            <person name="Zhao Z."/>
            <person name="Zhang H."/>
            <person name="Liu X."/>
            <person name="Yin C."/>
            <person name="Liu Y."/>
            <person name="Yan H."/>
        </authorList>
    </citation>
    <scope>NUCLEOTIDE SEQUENCE</scope>
    <source>
        <strain evidence="2">NBD5</strain>
    </source>
</reference>
<organism evidence="2 3">
    <name type="scientific">Sphingomonas morindae</name>
    <dbReference type="NCBI Taxonomy" id="1541170"/>
    <lineage>
        <taxon>Bacteria</taxon>
        <taxon>Pseudomonadati</taxon>
        <taxon>Pseudomonadota</taxon>
        <taxon>Alphaproteobacteria</taxon>
        <taxon>Sphingomonadales</taxon>
        <taxon>Sphingomonadaceae</taxon>
        <taxon>Sphingomonas</taxon>
    </lineage>
</organism>
<sequence length="123" mass="12714">MKYVSLSKGLGLFSLALGATELIAARRIATALEAPERSGLVKAFGLREIVAGIGLLGAPAHAPRVWNRVAGDGLDLAALGGALRRAPRNRFAWGALAFVLGATALDLVTARGLDRTTGKTLPV</sequence>
<keyword evidence="1" id="KW-0812">Transmembrane</keyword>
<accession>A0ABY4X480</accession>
<evidence type="ECO:0000313" key="3">
    <source>
        <dbReference type="Proteomes" id="UP001056937"/>
    </source>
</evidence>
<gene>
    <name evidence="2" type="ORF">LHA26_10180</name>
</gene>
<dbReference type="RefSeq" id="WP_252165507.1">
    <property type="nucleotide sequence ID" value="NZ_CP084930.1"/>
</dbReference>